<accession>A0A2S2CU15</accession>
<reference evidence="6" key="1">
    <citation type="submission" date="2018-05" db="EMBL/GenBank/DDBJ databases">
        <title>Azospirillum thermophila sp. nov., a novel isolated from hot spring.</title>
        <authorList>
            <person name="Zhao Z."/>
        </authorList>
    </citation>
    <scope>NUCLEOTIDE SEQUENCE [LARGE SCALE GENOMIC DNA]</scope>
    <source>
        <strain evidence="6">CFH 70021</strain>
    </source>
</reference>
<feature type="binding site" evidence="4">
    <location>
        <position position="6"/>
    </location>
    <ligand>
        <name>a divalent metal cation</name>
        <dbReference type="ChEBI" id="CHEBI:60240"/>
        <label>1</label>
    </ligand>
</feature>
<dbReference type="CDD" id="cd01310">
    <property type="entry name" value="TatD_DNAse"/>
    <property type="match status" value="1"/>
</dbReference>
<comment type="similarity">
    <text evidence="1">Belongs to the metallo-dependent hydrolases superfamily. TatD-type hydrolase family.</text>
</comment>
<feature type="binding site" evidence="4">
    <location>
        <position position="8"/>
    </location>
    <ligand>
        <name>a divalent metal cation</name>
        <dbReference type="ChEBI" id="CHEBI:60240"/>
        <label>1</label>
    </ligand>
</feature>
<dbReference type="Gene3D" id="3.20.20.140">
    <property type="entry name" value="Metal-dependent hydrolases"/>
    <property type="match status" value="1"/>
</dbReference>
<dbReference type="EMBL" id="CP029353">
    <property type="protein sequence ID" value="AWK88002.1"/>
    <property type="molecule type" value="Genomic_DNA"/>
</dbReference>
<feature type="binding site" evidence="4">
    <location>
        <position position="129"/>
    </location>
    <ligand>
        <name>a divalent metal cation</name>
        <dbReference type="ChEBI" id="CHEBI:60240"/>
        <label>2</label>
    </ligand>
</feature>
<dbReference type="SUPFAM" id="SSF51556">
    <property type="entry name" value="Metallo-dependent hydrolases"/>
    <property type="match status" value="1"/>
</dbReference>
<dbReference type="GO" id="GO:0005829">
    <property type="term" value="C:cytosol"/>
    <property type="evidence" value="ECO:0007669"/>
    <property type="project" value="TreeGrafter"/>
</dbReference>
<protein>
    <submittedName>
        <fullName evidence="5">LuxR family transcriptional regulator</fullName>
    </submittedName>
</protein>
<feature type="binding site" evidence="4">
    <location>
        <position position="155"/>
    </location>
    <ligand>
        <name>a divalent metal cation</name>
        <dbReference type="ChEBI" id="CHEBI:60240"/>
        <label>2</label>
    </ligand>
</feature>
<evidence type="ECO:0000256" key="2">
    <source>
        <dbReference type="ARBA" id="ARBA00022723"/>
    </source>
</evidence>
<dbReference type="OrthoDB" id="9810005at2"/>
<keyword evidence="3" id="KW-0378">Hydrolase</keyword>
<dbReference type="Pfam" id="PF01026">
    <property type="entry name" value="TatD_DNase"/>
    <property type="match status" value="1"/>
</dbReference>
<dbReference type="InterPro" id="IPR015991">
    <property type="entry name" value="TatD/YcfH-like"/>
</dbReference>
<dbReference type="PANTHER" id="PTHR46124:SF2">
    <property type="entry name" value="D-AMINOACYL-TRNA DEACYLASE"/>
    <property type="match status" value="1"/>
</dbReference>
<proteinExistence type="inferred from homology"/>
<dbReference type="Proteomes" id="UP000245629">
    <property type="component" value="Chromosome 2"/>
</dbReference>
<dbReference type="InterPro" id="IPR032466">
    <property type="entry name" value="Metal_Hydrolase"/>
</dbReference>
<dbReference type="PIRSF" id="PIRSF005902">
    <property type="entry name" value="DNase_TatD"/>
    <property type="match status" value="1"/>
</dbReference>
<organism evidence="5 6">
    <name type="scientific">Azospirillum thermophilum</name>
    <dbReference type="NCBI Taxonomy" id="2202148"/>
    <lineage>
        <taxon>Bacteria</taxon>
        <taxon>Pseudomonadati</taxon>
        <taxon>Pseudomonadota</taxon>
        <taxon>Alphaproteobacteria</taxon>
        <taxon>Rhodospirillales</taxon>
        <taxon>Azospirillaceae</taxon>
        <taxon>Azospirillum</taxon>
    </lineage>
</organism>
<dbReference type="AlphaFoldDB" id="A0A2S2CU15"/>
<dbReference type="NCBIfam" id="TIGR00010">
    <property type="entry name" value="YchF/TatD family DNA exonuclease"/>
    <property type="match status" value="1"/>
</dbReference>
<evidence type="ECO:0000313" key="6">
    <source>
        <dbReference type="Proteomes" id="UP000245629"/>
    </source>
</evidence>
<dbReference type="PANTHER" id="PTHR46124">
    <property type="entry name" value="D-AMINOACYL-TRNA DEACYLASE"/>
    <property type="match status" value="1"/>
</dbReference>
<dbReference type="InterPro" id="IPR018228">
    <property type="entry name" value="DNase_TatD-rel_CS"/>
</dbReference>
<evidence type="ECO:0000256" key="1">
    <source>
        <dbReference type="ARBA" id="ARBA00009275"/>
    </source>
</evidence>
<feature type="binding site" evidence="4">
    <location>
        <position position="205"/>
    </location>
    <ligand>
        <name>a divalent metal cation</name>
        <dbReference type="ChEBI" id="CHEBI:60240"/>
        <label>1</label>
    </ligand>
</feature>
<dbReference type="GO" id="GO:0004536">
    <property type="term" value="F:DNA nuclease activity"/>
    <property type="evidence" value="ECO:0007669"/>
    <property type="project" value="InterPro"/>
</dbReference>
<dbReference type="InterPro" id="IPR001130">
    <property type="entry name" value="TatD-like"/>
</dbReference>
<dbReference type="GO" id="GO:0046872">
    <property type="term" value="F:metal ion binding"/>
    <property type="evidence" value="ECO:0007669"/>
    <property type="project" value="UniProtKB-KW"/>
</dbReference>
<dbReference type="PROSITE" id="PS01090">
    <property type="entry name" value="TATD_2"/>
    <property type="match status" value="1"/>
</dbReference>
<dbReference type="PROSITE" id="PS01137">
    <property type="entry name" value="TATD_1"/>
    <property type="match status" value="1"/>
</dbReference>
<feature type="binding site" evidence="4">
    <location>
        <position position="93"/>
    </location>
    <ligand>
        <name>a divalent metal cation</name>
        <dbReference type="ChEBI" id="CHEBI:60240"/>
        <label>1</label>
    </ligand>
</feature>
<dbReference type="FunFam" id="3.20.20.140:FF:000005">
    <property type="entry name" value="TatD family hydrolase"/>
    <property type="match status" value="1"/>
</dbReference>
<evidence type="ECO:0000313" key="5">
    <source>
        <dbReference type="EMBL" id="AWK88002.1"/>
    </source>
</evidence>
<evidence type="ECO:0000256" key="4">
    <source>
        <dbReference type="PIRSR" id="PIRSR005902-1"/>
    </source>
</evidence>
<name>A0A2S2CU15_9PROT</name>
<dbReference type="RefSeq" id="WP_109329814.1">
    <property type="nucleotide sequence ID" value="NZ_CP029353.1"/>
</dbReference>
<dbReference type="KEGG" id="azz:DEW08_12840"/>
<keyword evidence="6" id="KW-1185">Reference proteome</keyword>
<sequence length="269" mass="29860">MLVDSHCHLDFPDFAEELDAVVDRARQAGIGRMVTICTHLSRFERVAAVAERFDDVYCSLGVHPHQAAEEDALLTVERLVELSAHPKVVGLGETGLDYFYDKSPRDVQQDCFRRHIRAALETGLPLIIHTRDADDDTMRIVREEAAGRPVTGLLHCFSSGRQLAEEALDFGFHLSLSGIVTFKKSDDLRAIVKDVPLDRILVETDAPYLAPVPHRGRRNEPAFTALTAACVAEVKGVDPTELARRTTDNFFRLFTRADRAARGDARAAA</sequence>
<evidence type="ECO:0000256" key="3">
    <source>
        <dbReference type="ARBA" id="ARBA00022801"/>
    </source>
</evidence>
<keyword evidence="2 4" id="KW-0479">Metal-binding</keyword>
<dbReference type="GO" id="GO:0016788">
    <property type="term" value="F:hydrolase activity, acting on ester bonds"/>
    <property type="evidence" value="ECO:0007669"/>
    <property type="project" value="InterPro"/>
</dbReference>
<gene>
    <name evidence="5" type="ORF">DEW08_12840</name>
</gene>